<evidence type="ECO:0000256" key="1">
    <source>
        <dbReference type="SAM" id="MobiDB-lite"/>
    </source>
</evidence>
<feature type="compositionally biased region" description="Polar residues" evidence="1">
    <location>
        <begin position="371"/>
        <end position="385"/>
    </location>
</feature>
<dbReference type="OrthoDB" id="10491368at2759"/>
<evidence type="ECO:0000313" key="2">
    <source>
        <dbReference type="EMBL" id="SJL15067.1"/>
    </source>
</evidence>
<dbReference type="Proteomes" id="UP000219338">
    <property type="component" value="Unassembled WGS sequence"/>
</dbReference>
<feature type="region of interest" description="Disordered" evidence="1">
    <location>
        <begin position="348"/>
        <end position="385"/>
    </location>
</feature>
<dbReference type="AlphaFoldDB" id="A0A284S279"/>
<organism evidence="2 3">
    <name type="scientific">Armillaria ostoyae</name>
    <name type="common">Armillaria root rot fungus</name>
    <dbReference type="NCBI Taxonomy" id="47428"/>
    <lineage>
        <taxon>Eukaryota</taxon>
        <taxon>Fungi</taxon>
        <taxon>Dikarya</taxon>
        <taxon>Basidiomycota</taxon>
        <taxon>Agaricomycotina</taxon>
        <taxon>Agaricomycetes</taxon>
        <taxon>Agaricomycetidae</taxon>
        <taxon>Agaricales</taxon>
        <taxon>Marasmiineae</taxon>
        <taxon>Physalacriaceae</taxon>
        <taxon>Armillaria</taxon>
    </lineage>
</organism>
<sequence>MPAHSKFSVEEDAYILSDLLPDFLTGQKKRTVAWTTVSCREQFLAKFLPPPHLSASEVEIWKYQRIQWLQNKLNNLANKSKDKAPGQRKTQAEWYTKIHKNTPAFVMAVEAEKARVQDSEESVSTRVISGRGLQIRRRVAEALLETESPEVQEEIRRLVVEDAEQKGKGLVPGSPSYINRKILLLDRKMKELKQLADEVGWVFTILSGELIPGQIEPMSICLNHGVDDGVQFSSCYTQFEEHVAIPFRRFLCDIFTAEKCSAFVKEMATFHKMPETMDSEDDDNTAEKSVMDEGGDSAQAMPVLDALKQSFAMSQEQDLSTEFNHDARNEIAPAAVLVVEQPRMPNSGAVKAAGNEARSKGKSRTVKEGSQKNIIPPNQNTAVSSSSSEDLATSLTMVQGIQPSKTLLSNHCVPAATAGFTASKPQNLSTLTSEGLPHSFTSVKPSRPPFAPPQQPLYSQNYHPSLMESMVGPALYTTPGQTGHFANNGWQGPSWGPMNGGDQESSHMDLSIDLSNFDYSDLFKDLMGQEPALWSDLDNRLDLSLPLNDQVPFISNNQALGAGVQSLESNHAASQSRSVATPGWGDLEMGGLASWWRTNSGEGNPEAGRAEDVESDAAERVLEKRSMRFCGPLTMCQAGSAVEDALGKEFEHCMDKWKEVELCLSVLEGKLSTSGRPQVLPGLLGKKLSLDLPKLAPDVQDKLIEETLHWWNGLQDESRQSEIPGELPVPEYGCDMRKIRKKGDWGIFQVIYLVRWWGILVKDSNSNQKKDLWKAFLIDVTCCLKAMMERSGVGRGVKRGKIIVKCTKTS</sequence>
<accession>A0A284S279</accession>
<keyword evidence="3" id="KW-1185">Reference proteome</keyword>
<gene>
    <name evidence="2" type="ORF">ARMOST_18549</name>
</gene>
<dbReference type="OMA" id="PSCANDN"/>
<dbReference type="EMBL" id="FUEG01000026">
    <property type="protein sequence ID" value="SJL15067.1"/>
    <property type="molecule type" value="Genomic_DNA"/>
</dbReference>
<name>A0A284S279_ARMOS</name>
<reference evidence="3" key="1">
    <citation type="journal article" date="2017" name="Nat. Ecol. Evol.">
        <title>Genome expansion and lineage-specific genetic innovations in the forest pathogenic fungi Armillaria.</title>
        <authorList>
            <person name="Sipos G."/>
            <person name="Prasanna A.N."/>
            <person name="Walter M.C."/>
            <person name="O'Connor E."/>
            <person name="Balint B."/>
            <person name="Krizsan K."/>
            <person name="Kiss B."/>
            <person name="Hess J."/>
            <person name="Varga T."/>
            <person name="Slot J."/>
            <person name="Riley R."/>
            <person name="Boka B."/>
            <person name="Rigling D."/>
            <person name="Barry K."/>
            <person name="Lee J."/>
            <person name="Mihaltcheva S."/>
            <person name="LaButti K."/>
            <person name="Lipzen A."/>
            <person name="Waldron R."/>
            <person name="Moloney N.M."/>
            <person name="Sperisen C."/>
            <person name="Kredics L."/>
            <person name="Vagvoelgyi C."/>
            <person name="Patrignani A."/>
            <person name="Fitzpatrick D."/>
            <person name="Nagy I."/>
            <person name="Doyle S."/>
            <person name="Anderson J.B."/>
            <person name="Grigoriev I.V."/>
            <person name="Gueldener U."/>
            <person name="Muensterkoetter M."/>
            <person name="Nagy L.G."/>
        </authorList>
    </citation>
    <scope>NUCLEOTIDE SEQUENCE [LARGE SCALE GENOMIC DNA]</scope>
    <source>
        <strain evidence="3">C18/9</strain>
    </source>
</reference>
<protein>
    <submittedName>
        <fullName evidence="2">Uncharacterized protein</fullName>
    </submittedName>
</protein>
<evidence type="ECO:0000313" key="3">
    <source>
        <dbReference type="Proteomes" id="UP000219338"/>
    </source>
</evidence>
<proteinExistence type="predicted"/>